<feature type="compositionally biased region" description="Polar residues" evidence="1">
    <location>
        <begin position="309"/>
        <end position="321"/>
    </location>
</feature>
<reference evidence="2" key="1">
    <citation type="submission" date="2018-07" db="EMBL/GenBank/DDBJ databases">
        <title>Genome assembly of strain Ka43.</title>
        <authorList>
            <person name="Kukolya J."/>
            <person name="Nagy I."/>
            <person name="Horvath B."/>
            <person name="Toth A."/>
        </authorList>
    </citation>
    <scope>NUCLEOTIDE SEQUENCE</scope>
    <source>
        <strain evidence="2">KB43</strain>
    </source>
</reference>
<dbReference type="AlphaFoldDB" id="A0A928YUB3"/>
<dbReference type="PROSITE" id="PS51257">
    <property type="entry name" value="PROKAR_LIPOPROTEIN"/>
    <property type="match status" value="1"/>
</dbReference>
<comment type="caution">
    <text evidence="2">The sequence shown here is derived from an EMBL/GenBank/DDBJ whole genome shotgun (WGS) entry which is preliminary data.</text>
</comment>
<proteinExistence type="predicted"/>
<keyword evidence="3" id="KW-1185">Reference proteome</keyword>
<dbReference type="Proteomes" id="UP000652567">
    <property type="component" value="Unassembled WGS sequence"/>
</dbReference>
<gene>
    <name evidence="2" type="ORF">C4F51_11265</name>
</gene>
<sequence>MRAAVRCVSPKRFTRAAIILVITLMLSACAASVLVGNAQSRLLWSFLQPLVGFNPHEMNLLESPLIKPRMQALLGSRYDSTVKMLRTANQLQQEGALFFLVSRYAPDSVKNITDKAGFVWNADTNQMAVLLIENGLPRVFSESTNNTIEKAVPQWPRELKTALTDADAWQKSLKERAEEKTTKVVAEKLGLEGLEQPLKEVLKGKSAEDALKDTIEDSSGDLIRQPVIVAPDISVPDRVAPAVTTPKAAPATLPAKMLEPEAPALVTPPKAPKKTSSKKTVKGAAARFSQEREDDFLKSLEREEAELLQINTPAPNGQTAE</sequence>
<feature type="region of interest" description="Disordered" evidence="1">
    <location>
        <begin position="251"/>
        <end position="321"/>
    </location>
</feature>
<dbReference type="EMBL" id="PRDL01000001">
    <property type="protein sequence ID" value="MBE8717762.1"/>
    <property type="molecule type" value="Genomic_DNA"/>
</dbReference>
<name>A0A928YUB3_9GAMM</name>
<dbReference type="RefSeq" id="WP_193909800.1">
    <property type="nucleotide sequence ID" value="NZ_PRDL01000001.1"/>
</dbReference>
<evidence type="ECO:0000313" key="3">
    <source>
        <dbReference type="Proteomes" id="UP000652567"/>
    </source>
</evidence>
<accession>A0A928YUB3</accession>
<evidence type="ECO:0000313" key="2">
    <source>
        <dbReference type="EMBL" id="MBE8717762.1"/>
    </source>
</evidence>
<evidence type="ECO:0000256" key="1">
    <source>
        <dbReference type="SAM" id="MobiDB-lite"/>
    </source>
</evidence>
<feature type="compositionally biased region" description="Basic and acidic residues" evidence="1">
    <location>
        <begin position="289"/>
        <end position="302"/>
    </location>
</feature>
<feature type="compositionally biased region" description="Basic residues" evidence="1">
    <location>
        <begin position="271"/>
        <end position="281"/>
    </location>
</feature>
<protein>
    <submittedName>
        <fullName evidence="2">Uncharacterized protein</fullName>
    </submittedName>
</protein>
<organism evidence="2 3">
    <name type="scientific">Cellvibrio polysaccharolyticus</name>
    <dbReference type="NCBI Taxonomy" id="2082724"/>
    <lineage>
        <taxon>Bacteria</taxon>
        <taxon>Pseudomonadati</taxon>
        <taxon>Pseudomonadota</taxon>
        <taxon>Gammaproteobacteria</taxon>
        <taxon>Cellvibrionales</taxon>
        <taxon>Cellvibrionaceae</taxon>
        <taxon>Cellvibrio</taxon>
    </lineage>
</organism>